<protein>
    <submittedName>
        <fullName evidence="2">Uncharacterized protein</fullName>
    </submittedName>
</protein>
<sequence length="299" mass="32339">MRLAWLDAEAHKTLKELEEVKAAGADGAHRQSDSAAQLADKVEKAVLERLKPLLVKAQAVAADAGPGSLRQQGDCLEGTALRCDVLASQARAPGAGGRDSPFLDTMMLRMEEMEKYQEMVRRRYNEIVYADPRLWMQEGKSEQTLPAVGERPLSPHPVGTTKSPARKDPGASIVLERPRDGNSLDASVDAGEESEKREAPLPPLPEESLRQEGRTALLVPPGMRRSIRDSCSRFEQYLRLTAHEAVGAFNPWLMAERSVQHHGLRVGSGCRASAHREAGGGLPLLAAYLGGGDGVPSGQ</sequence>
<reference evidence="2" key="2">
    <citation type="submission" date="2025-09" db="UniProtKB">
        <authorList>
            <consortium name="Ensembl"/>
        </authorList>
    </citation>
    <scope>IDENTIFICATION</scope>
</reference>
<dbReference type="Ensembl" id="ENSLCNT00005023174.1">
    <property type="protein sequence ID" value="ENSLCNP00005020708.1"/>
    <property type="gene ID" value="ENSLCNG00005013529.1"/>
</dbReference>
<dbReference type="PANTHER" id="PTHR15732:SF4">
    <property type="entry name" value="PROTEIN MOONRAKER"/>
    <property type="match status" value="1"/>
</dbReference>
<proteinExistence type="predicted"/>
<dbReference type="Proteomes" id="UP000472241">
    <property type="component" value="Unplaced"/>
</dbReference>
<dbReference type="GO" id="GO:0007099">
    <property type="term" value="P:centriole replication"/>
    <property type="evidence" value="ECO:0007669"/>
    <property type="project" value="InterPro"/>
</dbReference>
<dbReference type="GO" id="GO:0071539">
    <property type="term" value="P:protein localization to centrosome"/>
    <property type="evidence" value="ECO:0007669"/>
    <property type="project" value="TreeGrafter"/>
</dbReference>
<dbReference type="GO" id="GO:0034451">
    <property type="term" value="C:centriolar satellite"/>
    <property type="evidence" value="ECO:0007669"/>
    <property type="project" value="TreeGrafter"/>
</dbReference>
<feature type="region of interest" description="Disordered" evidence="1">
    <location>
        <begin position="143"/>
        <end position="214"/>
    </location>
</feature>
<dbReference type="InterPro" id="IPR031447">
    <property type="entry name" value="MNR"/>
</dbReference>
<keyword evidence="3" id="KW-1185">Reference proteome</keyword>
<evidence type="ECO:0000313" key="2">
    <source>
        <dbReference type="Ensembl" id="ENSLCNP00005020708.1"/>
    </source>
</evidence>
<name>A0A667HLK9_LYNCA</name>
<evidence type="ECO:0000256" key="1">
    <source>
        <dbReference type="SAM" id="MobiDB-lite"/>
    </source>
</evidence>
<reference evidence="2" key="1">
    <citation type="submission" date="2025-08" db="UniProtKB">
        <authorList>
            <consortium name="Ensembl"/>
        </authorList>
    </citation>
    <scope>IDENTIFICATION</scope>
</reference>
<dbReference type="PANTHER" id="PTHR15732">
    <property type="entry name" value="PROTEIN MOONRAKER"/>
    <property type="match status" value="1"/>
</dbReference>
<dbReference type="AlphaFoldDB" id="A0A667HLK9"/>
<organism evidence="2 3">
    <name type="scientific">Lynx canadensis</name>
    <name type="common">Canada lynx</name>
    <name type="synonym">Felis canadensis</name>
    <dbReference type="NCBI Taxonomy" id="61383"/>
    <lineage>
        <taxon>Eukaryota</taxon>
        <taxon>Metazoa</taxon>
        <taxon>Chordata</taxon>
        <taxon>Craniata</taxon>
        <taxon>Vertebrata</taxon>
        <taxon>Euteleostomi</taxon>
        <taxon>Mammalia</taxon>
        <taxon>Eutheria</taxon>
        <taxon>Laurasiatheria</taxon>
        <taxon>Carnivora</taxon>
        <taxon>Feliformia</taxon>
        <taxon>Felidae</taxon>
        <taxon>Felinae</taxon>
        <taxon>Lynx</taxon>
    </lineage>
</organism>
<accession>A0A667HLK9</accession>
<evidence type="ECO:0000313" key="3">
    <source>
        <dbReference type="Proteomes" id="UP000472241"/>
    </source>
</evidence>
<gene>
    <name evidence="2" type="primary">KIAA0753</name>
</gene>
<dbReference type="Pfam" id="PF15718">
    <property type="entry name" value="MNR"/>
    <property type="match status" value="2"/>
</dbReference>